<dbReference type="InterPro" id="IPR013325">
    <property type="entry name" value="RNA_pol_sigma_r2"/>
</dbReference>
<dbReference type="InterPro" id="IPR036388">
    <property type="entry name" value="WH-like_DNA-bd_sf"/>
</dbReference>
<dbReference type="Proteomes" id="UP000619761">
    <property type="component" value="Unassembled WGS sequence"/>
</dbReference>
<evidence type="ECO:0000313" key="8">
    <source>
        <dbReference type="Proteomes" id="UP000619761"/>
    </source>
</evidence>
<dbReference type="Pfam" id="PF08281">
    <property type="entry name" value="Sigma70_r4_2"/>
    <property type="match status" value="1"/>
</dbReference>
<gene>
    <name evidence="7" type="ORF">GCM10011613_33840</name>
</gene>
<dbReference type="SUPFAM" id="SSF88659">
    <property type="entry name" value="Sigma3 and sigma4 domains of RNA polymerase sigma factors"/>
    <property type="match status" value="1"/>
</dbReference>
<evidence type="ECO:0000259" key="5">
    <source>
        <dbReference type="Pfam" id="PF04542"/>
    </source>
</evidence>
<dbReference type="NCBIfam" id="TIGR02937">
    <property type="entry name" value="sigma70-ECF"/>
    <property type="match status" value="1"/>
</dbReference>
<feature type="domain" description="RNA polymerase sigma-70 region 2" evidence="5">
    <location>
        <begin position="26"/>
        <end position="94"/>
    </location>
</feature>
<dbReference type="Gene3D" id="1.10.1740.10">
    <property type="match status" value="1"/>
</dbReference>
<dbReference type="RefSeq" id="WP_189420787.1">
    <property type="nucleotide sequence ID" value="NZ_BMYZ01000004.1"/>
</dbReference>
<accession>A0ABQ3BDY2</accession>
<dbReference type="InterPro" id="IPR014284">
    <property type="entry name" value="RNA_pol_sigma-70_dom"/>
</dbReference>
<organism evidence="7 8">
    <name type="scientific">Cellvibrio zantedeschiae</name>
    <dbReference type="NCBI Taxonomy" id="1237077"/>
    <lineage>
        <taxon>Bacteria</taxon>
        <taxon>Pseudomonadati</taxon>
        <taxon>Pseudomonadota</taxon>
        <taxon>Gammaproteobacteria</taxon>
        <taxon>Cellvibrionales</taxon>
        <taxon>Cellvibrionaceae</taxon>
        <taxon>Cellvibrio</taxon>
    </lineage>
</organism>
<dbReference type="Pfam" id="PF04542">
    <property type="entry name" value="Sigma70_r2"/>
    <property type="match status" value="1"/>
</dbReference>
<keyword evidence="3" id="KW-0731">Sigma factor</keyword>
<evidence type="ECO:0000256" key="4">
    <source>
        <dbReference type="ARBA" id="ARBA00023163"/>
    </source>
</evidence>
<dbReference type="InterPro" id="IPR013249">
    <property type="entry name" value="RNA_pol_sigma70_r4_t2"/>
</dbReference>
<evidence type="ECO:0000313" key="7">
    <source>
        <dbReference type="EMBL" id="GGY86049.1"/>
    </source>
</evidence>
<dbReference type="PANTHER" id="PTHR43133:SF62">
    <property type="entry name" value="RNA POLYMERASE SIGMA FACTOR SIGZ"/>
    <property type="match status" value="1"/>
</dbReference>
<sequence length="187" mass="21255">MDTREDKLISLIGRCALRDQAALKALFETVGPYLNAVAYRILRSEEAAADALQEAFLQIWNNAGSYRPHLAKPLTWLASIVRYRALDKLDSEQRHQKKFTSFGYDEVIEAIPGNNSPEAEVQNSQLNFHIHRCLTTLGENIKRSIELAYLHGQSREEIAQTFSTNTNTVKSWLHRGAERLKQCLEAV</sequence>
<dbReference type="InterPro" id="IPR013324">
    <property type="entry name" value="RNA_pol_sigma_r3/r4-like"/>
</dbReference>
<evidence type="ECO:0000256" key="3">
    <source>
        <dbReference type="ARBA" id="ARBA00023082"/>
    </source>
</evidence>
<comment type="similarity">
    <text evidence="1">Belongs to the sigma-70 factor family. ECF subfamily.</text>
</comment>
<dbReference type="EMBL" id="BMYZ01000004">
    <property type="protein sequence ID" value="GGY86049.1"/>
    <property type="molecule type" value="Genomic_DNA"/>
</dbReference>
<feature type="domain" description="RNA polymerase sigma factor 70 region 4 type 2" evidence="6">
    <location>
        <begin position="130"/>
        <end position="180"/>
    </location>
</feature>
<reference evidence="8" key="1">
    <citation type="journal article" date="2019" name="Int. J. Syst. Evol. Microbiol.">
        <title>The Global Catalogue of Microorganisms (GCM) 10K type strain sequencing project: providing services to taxonomists for standard genome sequencing and annotation.</title>
        <authorList>
            <consortium name="The Broad Institute Genomics Platform"/>
            <consortium name="The Broad Institute Genome Sequencing Center for Infectious Disease"/>
            <person name="Wu L."/>
            <person name="Ma J."/>
        </authorList>
    </citation>
    <scope>NUCLEOTIDE SEQUENCE [LARGE SCALE GENOMIC DNA]</scope>
    <source>
        <strain evidence="8">KCTC 32239</strain>
    </source>
</reference>
<keyword evidence="8" id="KW-1185">Reference proteome</keyword>
<dbReference type="Gene3D" id="1.10.10.10">
    <property type="entry name" value="Winged helix-like DNA-binding domain superfamily/Winged helix DNA-binding domain"/>
    <property type="match status" value="1"/>
</dbReference>
<proteinExistence type="inferred from homology"/>
<protein>
    <submittedName>
        <fullName evidence="7">RNA polymerase sigma factor</fullName>
    </submittedName>
</protein>
<evidence type="ECO:0000259" key="6">
    <source>
        <dbReference type="Pfam" id="PF08281"/>
    </source>
</evidence>
<dbReference type="SUPFAM" id="SSF88946">
    <property type="entry name" value="Sigma2 domain of RNA polymerase sigma factors"/>
    <property type="match status" value="1"/>
</dbReference>
<name>A0ABQ3BDY2_9GAMM</name>
<evidence type="ECO:0000256" key="2">
    <source>
        <dbReference type="ARBA" id="ARBA00023015"/>
    </source>
</evidence>
<keyword evidence="2" id="KW-0805">Transcription regulation</keyword>
<evidence type="ECO:0000256" key="1">
    <source>
        <dbReference type="ARBA" id="ARBA00010641"/>
    </source>
</evidence>
<dbReference type="InterPro" id="IPR007627">
    <property type="entry name" value="RNA_pol_sigma70_r2"/>
</dbReference>
<dbReference type="InterPro" id="IPR039425">
    <property type="entry name" value="RNA_pol_sigma-70-like"/>
</dbReference>
<dbReference type="PANTHER" id="PTHR43133">
    <property type="entry name" value="RNA POLYMERASE ECF-TYPE SIGMA FACTO"/>
    <property type="match status" value="1"/>
</dbReference>
<comment type="caution">
    <text evidence="7">The sequence shown here is derived from an EMBL/GenBank/DDBJ whole genome shotgun (WGS) entry which is preliminary data.</text>
</comment>
<keyword evidence="4" id="KW-0804">Transcription</keyword>